<keyword evidence="2" id="KW-1185">Reference proteome</keyword>
<protein>
    <recommendedName>
        <fullName evidence="3">39S ribosomal protein L55, mitochondrial</fullName>
    </recommendedName>
</protein>
<dbReference type="Proteomes" id="UP001162164">
    <property type="component" value="Unassembled WGS sequence"/>
</dbReference>
<proteinExistence type="predicted"/>
<dbReference type="PANTHER" id="PTHR34095:SF1">
    <property type="entry name" value="LARGE RIBOSOMAL SUBUNIT PROTEIN ML55"/>
    <property type="match status" value="1"/>
</dbReference>
<dbReference type="InterPro" id="IPR044884">
    <property type="entry name" value="Ribosomal_mL55_sf"/>
</dbReference>
<dbReference type="InterPro" id="IPR018615">
    <property type="entry name" value="Ribosomal_mL55"/>
</dbReference>
<evidence type="ECO:0008006" key="3">
    <source>
        <dbReference type="Google" id="ProtNLM"/>
    </source>
</evidence>
<evidence type="ECO:0000313" key="2">
    <source>
        <dbReference type="Proteomes" id="UP001162164"/>
    </source>
</evidence>
<name>A0ABQ9K3T2_9CUCU</name>
<accession>A0ABQ9K3T2</accession>
<dbReference type="EMBL" id="JAPWTJ010000021">
    <property type="protein sequence ID" value="KAJ8984979.1"/>
    <property type="molecule type" value="Genomic_DNA"/>
</dbReference>
<dbReference type="Gene3D" id="6.20.130.20">
    <property type="entry name" value="Mitochondrial ribosomal protein L55"/>
    <property type="match status" value="1"/>
</dbReference>
<evidence type="ECO:0000313" key="1">
    <source>
        <dbReference type="EMBL" id="KAJ8984979.1"/>
    </source>
</evidence>
<gene>
    <name evidence="1" type="ORF">NQ317_016890</name>
</gene>
<dbReference type="PANTHER" id="PTHR34095">
    <property type="entry name" value="39S RIBOSOMAL PROTEIN L55, MITOCHONDRIAL"/>
    <property type="match status" value="1"/>
</dbReference>
<reference evidence="1" key="1">
    <citation type="journal article" date="2023" name="Insect Mol. Biol.">
        <title>Genome sequencing provides insights into the evolution of gene families encoding plant cell wall-degrading enzymes in longhorned beetles.</title>
        <authorList>
            <person name="Shin N.R."/>
            <person name="Okamura Y."/>
            <person name="Kirsch R."/>
            <person name="Pauchet Y."/>
        </authorList>
    </citation>
    <scope>NUCLEOTIDE SEQUENCE</scope>
    <source>
        <strain evidence="1">MMC_N1</strain>
    </source>
</reference>
<sequence length="136" mass="16011">MSLKFVQLRTLSSLSASITKPHRNTYTRTFPTILVNPNGSTINIRFLEPRQIIKLPINIWILSEAERKSKIDQRKPKKKRIHAKENIMSFEKEWKCEFIRDQRNDDKAVAKIRKKHIDVLRNLFIINNLISDCVGL</sequence>
<dbReference type="Pfam" id="PF09776">
    <property type="entry name" value="Mitoc_L55"/>
    <property type="match status" value="1"/>
</dbReference>
<comment type="caution">
    <text evidence="1">The sequence shown here is derived from an EMBL/GenBank/DDBJ whole genome shotgun (WGS) entry which is preliminary data.</text>
</comment>
<organism evidence="1 2">
    <name type="scientific">Molorchus minor</name>
    <dbReference type="NCBI Taxonomy" id="1323400"/>
    <lineage>
        <taxon>Eukaryota</taxon>
        <taxon>Metazoa</taxon>
        <taxon>Ecdysozoa</taxon>
        <taxon>Arthropoda</taxon>
        <taxon>Hexapoda</taxon>
        <taxon>Insecta</taxon>
        <taxon>Pterygota</taxon>
        <taxon>Neoptera</taxon>
        <taxon>Endopterygota</taxon>
        <taxon>Coleoptera</taxon>
        <taxon>Polyphaga</taxon>
        <taxon>Cucujiformia</taxon>
        <taxon>Chrysomeloidea</taxon>
        <taxon>Cerambycidae</taxon>
        <taxon>Lamiinae</taxon>
        <taxon>Monochamini</taxon>
        <taxon>Molorchus</taxon>
    </lineage>
</organism>